<gene>
    <name evidence="2" type="ORF">HaLaN_08319</name>
</gene>
<dbReference type="AlphaFoldDB" id="A0A699YTN6"/>
<dbReference type="InterPro" id="IPR011990">
    <property type="entry name" value="TPR-like_helical_dom_sf"/>
</dbReference>
<dbReference type="Pfam" id="PF25573">
    <property type="entry name" value="TPR_PSMD3_N"/>
    <property type="match status" value="1"/>
</dbReference>
<sequence>MSGRIMRLTAAIRKDLNGDLLSSYISSVLSVELPSRAYLLQATVEETLLNLLLRNYLHYNLYDQAEAFRSKAQREEVWRSHQQYTRYLFYLGRIRAVQLEYSEARDCLQQASRKAPATALGFRVAADKWLTLVRLLLGEVPDRQELVAPGLALPLRPYFELTQAVRTGDTQMFSQVAQTHAAVFKQDATLNLITRLHHNVLRTGLRRIR</sequence>
<keyword evidence="3" id="KW-1185">Reference proteome</keyword>
<dbReference type="GO" id="GO:0008541">
    <property type="term" value="C:proteasome regulatory particle, lid subcomplex"/>
    <property type="evidence" value="ECO:0007669"/>
    <property type="project" value="TreeGrafter"/>
</dbReference>
<dbReference type="InterPro" id="IPR000717">
    <property type="entry name" value="PCI_dom"/>
</dbReference>
<dbReference type="PANTHER" id="PTHR10758:SF2">
    <property type="entry name" value="26S PROTEASOME NON-ATPASE REGULATORY SUBUNIT 3"/>
    <property type="match status" value="1"/>
</dbReference>
<dbReference type="EMBL" id="BLLF01000519">
    <property type="protein sequence ID" value="GFH12605.1"/>
    <property type="molecule type" value="Genomic_DNA"/>
</dbReference>
<dbReference type="PROSITE" id="PS50250">
    <property type="entry name" value="PCI"/>
    <property type="match status" value="1"/>
</dbReference>
<dbReference type="InterPro" id="IPR050756">
    <property type="entry name" value="CSN3"/>
</dbReference>
<protein>
    <submittedName>
        <fullName evidence="2">PCI domain-containing protein</fullName>
    </submittedName>
</protein>
<proteinExistence type="predicted"/>
<evidence type="ECO:0000313" key="3">
    <source>
        <dbReference type="Proteomes" id="UP000485058"/>
    </source>
</evidence>
<dbReference type="SMART" id="SM00753">
    <property type="entry name" value="PAM"/>
    <property type="match status" value="1"/>
</dbReference>
<dbReference type="Gene3D" id="1.25.40.10">
    <property type="entry name" value="Tetratricopeptide repeat domain"/>
    <property type="match status" value="1"/>
</dbReference>
<accession>A0A699YTN6</accession>
<reference evidence="2 3" key="1">
    <citation type="submission" date="2020-02" db="EMBL/GenBank/DDBJ databases">
        <title>Draft genome sequence of Haematococcus lacustris strain NIES-144.</title>
        <authorList>
            <person name="Morimoto D."/>
            <person name="Nakagawa S."/>
            <person name="Yoshida T."/>
            <person name="Sawayama S."/>
        </authorList>
    </citation>
    <scope>NUCLEOTIDE SEQUENCE [LARGE SCALE GENOMIC DNA]</scope>
    <source>
        <strain evidence="2 3">NIES-144</strain>
    </source>
</reference>
<dbReference type="InterPro" id="IPR057985">
    <property type="entry name" value="TPR_PSMD3_N"/>
</dbReference>
<organism evidence="2 3">
    <name type="scientific">Haematococcus lacustris</name>
    <name type="common">Green alga</name>
    <name type="synonym">Haematococcus pluvialis</name>
    <dbReference type="NCBI Taxonomy" id="44745"/>
    <lineage>
        <taxon>Eukaryota</taxon>
        <taxon>Viridiplantae</taxon>
        <taxon>Chlorophyta</taxon>
        <taxon>core chlorophytes</taxon>
        <taxon>Chlorophyceae</taxon>
        <taxon>CS clade</taxon>
        <taxon>Chlamydomonadales</taxon>
        <taxon>Haematococcaceae</taxon>
        <taxon>Haematococcus</taxon>
    </lineage>
</organism>
<dbReference type="Proteomes" id="UP000485058">
    <property type="component" value="Unassembled WGS sequence"/>
</dbReference>
<evidence type="ECO:0000313" key="2">
    <source>
        <dbReference type="EMBL" id="GFH12605.1"/>
    </source>
</evidence>
<evidence type="ECO:0000259" key="1">
    <source>
        <dbReference type="PROSITE" id="PS50250"/>
    </source>
</evidence>
<feature type="domain" description="PCI" evidence="1">
    <location>
        <begin position="85"/>
        <end position="209"/>
    </location>
</feature>
<name>A0A699YTN6_HAELA</name>
<comment type="caution">
    <text evidence="2">The sequence shown here is derived from an EMBL/GenBank/DDBJ whole genome shotgun (WGS) entry which is preliminary data.</text>
</comment>
<dbReference type="PANTHER" id="PTHR10758">
    <property type="entry name" value="26S PROTEASOME NON-ATPASE REGULATORY SUBUNIT 3/COP9 SIGNALOSOME COMPLEX SUBUNIT 3"/>
    <property type="match status" value="1"/>
</dbReference>
<dbReference type="GO" id="GO:0006511">
    <property type="term" value="P:ubiquitin-dependent protein catabolic process"/>
    <property type="evidence" value="ECO:0007669"/>
    <property type="project" value="TreeGrafter"/>
</dbReference>